<protein>
    <recommendedName>
        <fullName evidence="4">DUF1840 domain-containing protein</fullName>
    </recommendedName>
</protein>
<dbReference type="Proteomes" id="UP000032803">
    <property type="component" value="Chromosome I"/>
</dbReference>
<feature type="region of interest" description="Disordered" evidence="1">
    <location>
        <begin position="52"/>
        <end position="73"/>
    </location>
</feature>
<proteinExistence type="predicted"/>
<evidence type="ECO:0000313" key="2">
    <source>
        <dbReference type="EMBL" id="CEK10065.1"/>
    </source>
</evidence>
<dbReference type="PATRIC" id="fig|449.7.peg.3083"/>
<evidence type="ECO:0000313" key="3">
    <source>
        <dbReference type="Proteomes" id="UP000032803"/>
    </source>
</evidence>
<dbReference type="STRING" id="449.LHA_1004"/>
<dbReference type="Pfam" id="PF08895">
    <property type="entry name" value="DUF1840"/>
    <property type="match status" value="1"/>
</dbReference>
<evidence type="ECO:0000256" key="1">
    <source>
        <dbReference type="SAM" id="MobiDB-lite"/>
    </source>
</evidence>
<name>A0A0A8UMI4_LEGHA</name>
<evidence type="ECO:0008006" key="4">
    <source>
        <dbReference type="Google" id="ProtNLM"/>
    </source>
</evidence>
<dbReference type="OrthoDB" id="5625523at2"/>
<dbReference type="KEGG" id="lha:LHA_1004"/>
<organism evidence="2 3">
    <name type="scientific">Legionella hackeliae</name>
    <dbReference type="NCBI Taxonomy" id="449"/>
    <lineage>
        <taxon>Bacteria</taxon>
        <taxon>Pseudomonadati</taxon>
        <taxon>Pseudomonadota</taxon>
        <taxon>Gammaproteobacteria</taxon>
        <taxon>Legionellales</taxon>
        <taxon>Legionellaceae</taxon>
        <taxon>Legionella</taxon>
    </lineage>
</organism>
<dbReference type="RefSeq" id="WP_045105501.1">
    <property type="nucleotide sequence ID" value="NZ_LN681225.1"/>
</dbReference>
<reference evidence="3" key="1">
    <citation type="submission" date="2014-09" db="EMBL/GenBank/DDBJ databases">
        <authorList>
            <person name="Gomez-Valero L."/>
        </authorList>
    </citation>
    <scope>NUCLEOTIDE SEQUENCE [LARGE SCALE GENOMIC DNA]</scope>
    <source>
        <strain evidence="3">ATCC35250</strain>
    </source>
</reference>
<dbReference type="HOGENOM" id="CLU_146690_1_0_6"/>
<gene>
    <name evidence="2" type="ORF">LHA_1004</name>
</gene>
<dbReference type="AlphaFoldDB" id="A0A0A8UMI4"/>
<dbReference type="InterPro" id="IPR014991">
    <property type="entry name" value="DUF1840"/>
</dbReference>
<keyword evidence="3" id="KW-1185">Reference proteome</keyword>
<dbReference type="EMBL" id="LN681225">
    <property type="protein sequence ID" value="CEK10065.1"/>
    <property type="molecule type" value="Genomic_DNA"/>
</dbReference>
<sequence>MLVTFYSDAYENIVMFGHIAQHLLKLMGHSGTVPGAIMAEDIPDALSHLQDGLEKENKQQTKPVSTTNNEDDDPIVSLAHRALPLINMLKAADTKKCNIMWK</sequence>
<accession>A0A0A8UMI4</accession>